<dbReference type="Pfam" id="PF00750">
    <property type="entry name" value="tRNA-synt_1d"/>
    <property type="match status" value="1"/>
</dbReference>
<evidence type="ECO:0000256" key="8">
    <source>
        <dbReference type="ARBA" id="ARBA00022917"/>
    </source>
</evidence>
<comment type="catalytic activity">
    <reaction evidence="10 11">
        <text>tRNA(Arg) + L-arginine + ATP = L-arginyl-tRNA(Arg) + AMP + diphosphate</text>
        <dbReference type="Rhea" id="RHEA:20301"/>
        <dbReference type="Rhea" id="RHEA-COMP:9658"/>
        <dbReference type="Rhea" id="RHEA-COMP:9673"/>
        <dbReference type="ChEBI" id="CHEBI:30616"/>
        <dbReference type="ChEBI" id="CHEBI:32682"/>
        <dbReference type="ChEBI" id="CHEBI:33019"/>
        <dbReference type="ChEBI" id="CHEBI:78442"/>
        <dbReference type="ChEBI" id="CHEBI:78513"/>
        <dbReference type="ChEBI" id="CHEBI:456215"/>
        <dbReference type="EC" id="6.1.1.19"/>
    </reaction>
</comment>
<evidence type="ECO:0000256" key="12">
    <source>
        <dbReference type="RuleBase" id="RU363038"/>
    </source>
</evidence>
<evidence type="ECO:0000313" key="16">
    <source>
        <dbReference type="Proteomes" id="UP000018482"/>
    </source>
</evidence>
<dbReference type="GO" id="GO:0004814">
    <property type="term" value="F:arginine-tRNA ligase activity"/>
    <property type="evidence" value="ECO:0007669"/>
    <property type="project" value="UniProtKB-UniRule"/>
</dbReference>
<dbReference type="GO" id="GO:0005524">
    <property type="term" value="F:ATP binding"/>
    <property type="evidence" value="ECO:0007669"/>
    <property type="project" value="UniProtKB-UniRule"/>
</dbReference>
<evidence type="ECO:0000256" key="3">
    <source>
        <dbReference type="ARBA" id="ARBA00011245"/>
    </source>
</evidence>
<protein>
    <recommendedName>
        <fullName evidence="11">Arginine--tRNA ligase</fullName>
        <ecNumber evidence="11">6.1.1.19</ecNumber>
    </recommendedName>
    <alternativeName>
        <fullName evidence="11">Arginyl-tRNA synthetase</fullName>
        <shortName evidence="11">ArgRS</shortName>
    </alternativeName>
</protein>
<comment type="subcellular location">
    <subcellularLocation>
        <location evidence="1 11">Cytoplasm</location>
    </subcellularLocation>
</comment>
<dbReference type="AlphaFoldDB" id="V6Z3C6"/>
<feature type="domain" description="Arginyl tRNA synthetase N-terminal" evidence="14">
    <location>
        <begin position="5"/>
        <end position="83"/>
    </location>
</feature>
<organism evidence="15 16">
    <name type="scientific">Streptococcus agalactiae LMG 14747</name>
    <dbReference type="NCBI Taxonomy" id="1154860"/>
    <lineage>
        <taxon>Bacteria</taxon>
        <taxon>Bacillati</taxon>
        <taxon>Bacillota</taxon>
        <taxon>Bacilli</taxon>
        <taxon>Lactobacillales</taxon>
        <taxon>Streptococcaceae</taxon>
        <taxon>Streptococcus</taxon>
    </lineage>
</organism>
<evidence type="ECO:0000259" key="14">
    <source>
        <dbReference type="SMART" id="SM01016"/>
    </source>
</evidence>
<dbReference type="CDD" id="cd00671">
    <property type="entry name" value="ArgRS_core"/>
    <property type="match status" value="1"/>
</dbReference>
<name>V6Z3C6_STRAG</name>
<dbReference type="InterPro" id="IPR005148">
    <property type="entry name" value="Arg-tRNA-synth_N"/>
</dbReference>
<feature type="short sequence motif" description="'HIGH' region" evidence="11">
    <location>
        <begin position="121"/>
        <end position="131"/>
    </location>
</feature>
<reference evidence="15 16" key="1">
    <citation type="submission" date="2013-05" db="EMBL/GenBank/DDBJ databases">
        <authorList>
            <person name="Richards V.P."/>
            <person name="Durkin S.A.S."/>
            <person name="Kim M."/>
            <person name="Pavinski Bitar P.D."/>
            <person name="Stanhope M.J."/>
            <person name="Town C.D."/>
            <person name="Venter J.C."/>
        </authorList>
    </citation>
    <scope>NUCLEOTIDE SEQUENCE [LARGE SCALE GENOMIC DNA]</scope>
    <source>
        <strain evidence="15 16">LMG 14747</strain>
    </source>
</reference>
<dbReference type="CDD" id="cd07956">
    <property type="entry name" value="Anticodon_Ia_Arg"/>
    <property type="match status" value="1"/>
</dbReference>
<comment type="caution">
    <text evidence="15">The sequence shown here is derived from an EMBL/GenBank/DDBJ whole genome shotgun (WGS) entry which is preliminary data.</text>
</comment>
<dbReference type="Pfam" id="PF05746">
    <property type="entry name" value="DALR_1"/>
    <property type="match status" value="1"/>
</dbReference>
<dbReference type="Gene3D" id="3.30.1360.70">
    <property type="entry name" value="Arginyl tRNA synthetase N-terminal domain"/>
    <property type="match status" value="1"/>
</dbReference>
<accession>V6Z3C6</accession>
<feature type="domain" description="DALR anticodon binding" evidence="13">
    <location>
        <begin position="450"/>
        <end position="563"/>
    </location>
</feature>
<evidence type="ECO:0000259" key="13">
    <source>
        <dbReference type="SMART" id="SM00836"/>
    </source>
</evidence>
<sequence length="563" mass="63129">MTDKQLIASELAKVLTDLDQEAIEHLLEKPKNASMGDLAFPAFSLAKVLRKAPNLIAAEVAEQIDASSFEKVQAVGPYINFFLDKSKISGQVLADVIEHGSHYADQNLGQGRNVAFDMSSPNIAKPFSIGHLRSTVIADSLANIVEKLGYKPVRINHLGDWGKQFGMLIVAYKKWGDQAAVEANPIAELLKLYVRINAEAEENPSLDDEAREWFRKLEAGDEEAVSLWQWFRDESMVEFNRLYKELDVSFDSYNGEAFYNDKMDEIVDLLAEKGLLQESQGAQVVNLEKYGIEHPALIKKSDGATLYITRDLAAALYRKRTYDFAKSIYVVGNEQSAHFKQLKAVLKEMGYDWSDDMEHVAFGLVTKNGKKLSTRKGNVILLEPTIAEAVSRAQSQIEAKNPDLPNKEAVAHAVGVGAIKFYDLKTDRMNGYDFDLDTMVSFEGETGPYVQYAHARIQSILRKADFTPDASANYSLSDIESWEIIKLIQDFPRVIRRASDNYEPSIIAKFAINLAQSFNKYYAHTRILDDNPERDSRLALSYATATVLKEALRLLGVEAPNEM</sequence>
<proteinExistence type="inferred from homology"/>
<keyword evidence="6 11" id="KW-0547">Nucleotide-binding</keyword>
<evidence type="ECO:0000256" key="7">
    <source>
        <dbReference type="ARBA" id="ARBA00022840"/>
    </source>
</evidence>
<keyword evidence="7 11" id="KW-0067">ATP-binding</keyword>
<dbReference type="Proteomes" id="UP000018482">
    <property type="component" value="Unassembled WGS sequence"/>
</dbReference>
<dbReference type="FunFam" id="3.40.50.620:FF:000116">
    <property type="entry name" value="Arginine--tRNA ligase"/>
    <property type="match status" value="1"/>
</dbReference>
<evidence type="ECO:0000256" key="10">
    <source>
        <dbReference type="ARBA" id="ARBA00049339"/>
    </source>
</evidence>
<evidence type="ECO:0000313" key="15">
    <source>
        <dbReference type="EMBL" id="ESV54104.1"/>
    </source>
</evidence>
<dbReference type="SUPFAM" id="SSF52374">
    <property type="entry name" value="Nucleotidylyl transferase"/>
    <property type="match status" value="1"/>
</dbReference>
<dbReference type="SMART" id="SM00836">
    <property type="entry name" value="DALR_1"/>
    <property type="match status" value="1"/>
</dbReference>
<dbReference type="InterPro" id="IPR035684">
    <property type="entry name" value="ArgRS_core"/>
</dbReference>
<dbReference type="EMBL" id="ANQC01000035">
    <property type="protein sequence ID" value="ESV54104.1"/>
    <property type="molecule type" value="Genomic_DNA"/>
</dbReference>
<dbReference type="PRINTS" id="PR01038">
    <property type="entry name" value="TRNASYNTHARG"/>
</dbReference>
<dbReference type="Gene3D" id="1.10.730.10">
    <property type="entry name" value="Isoleucyl-tRNA Synthetase, Domain 1"/>
    <property type="match status" value="1"/>
</dbReference>
<evidence type="ECO:0000256" key="4">
    <source>
        <dbReference type="ARBA" id="ARBA00022490"/>
    </source>
</evidence>
<dbReference type="InterPro" id="IPR014729">
    <property type="entry name" value="Rossmann-like_a/b/a_fold"/>
</dbReference>
<dbReference type="PANTHER" id="PTHR11956:SF5">
    <property type="entry name" value="ARGININE--TRNA LIGASE, CYTOPLASMIC"/>
    <property type="match status" value="1"/>
</dbReference>
<dbReference type="GO" id="GO:0006420">
    <property type="term" value="P:arginyl-tRNA aminoacylation"/>
    <property type="evidence" value="ECO:0007669"/>
    <property type="project" value="UniProtKB-UniRule"/>
</dbReference>
<keyword evidence="4 11" id="KW-0963">Cytoplasm</keyword>
<dbReference type="InterPro" id="IPR008909">
    <property type="entry name" value="DALR_anticod-bd"/>
</dbReference>
<dbReference type="InterPro" id="IPR036695">
    <property type="entry name" value="Arg-tRNA-synth_N_sf"/>
</dbReference>
<dbReference type="GO" id="GO:0005737">
    <property type="term" value="C:cytoplasm"/>
    <property type="evidence" value="ECO:0007669"/>
    <property type="project" value="UniProtKB-SubCell"/>
</dbReference>
<evidence type="ECO:0000256" key="6">
    <source>
        <dbReference type="ARBA" id="ARBA00022741"/>
    </source>
</evidence>
<evidence type="ECO:0000256" key="11">
    <source>
        <dbReference type="HAMAP-Rule" id="MF_00123"/>
    </source>
</evidence>
<comment type="subunit">
    <text evidence="3 11">Monomer.</text>
</comment>
<dbReference type="NCBIfam" id="TIGR00456">
    <property type="entry name" value="argS"/>
    <property type="match status" value="1"/>
</dbReference>
<keyword evidence="5 11" id="KW-0436">Ligase</keyword>
<keyword evidence="9 11" id="KW-0030">Aminoacyl-tRNA synthetase</keyword>
<dbReference type="InterPro" id="IPR009080">
    <property type="entry name" value="tRNAsynth_Ia_anticodon-bd"/>
</dbReference>
<dbReference type="SUPFAM" id="SSF55190">
    <property type="entry name" value="Arginyl-tRNA synthetase (ArgRS), N-terminal 'additional' domain"/>
    <property type="match status" value="1"/>
</dbReference>
<gene>
    <name evidence="11" type="primary">argS</name>
    <name evidence="15" type="ORF">SAG0136_02270</name>
</gene>
<dbReference type="EC" id="6.1.1.19" evidence="11"/>
<dbReference type="PANTHER" id="PTHR11956">
    <property type="entry name" value="ARGINYL-TRNA SYNTHETASE"/>
    <property type="match status" value="1"/>
</dbReference>
<keyword evidence="8 11" id="KW-0648">Protein biosynthesis</keyword>
<dbReference type="Gene3D" id="3.40.50.620">
    <property type="entry name" value="HUPs"/>
    <property type="match status" value="1"/>
</dbReference>
<dbReference type="HAMAP" id="MF_00123">
    <property type="entry name" value="Arg_tRNA_synth"/>
    <property type="match status" value="1"/>
</dbReference>
<evidence type="ECO:0000256" key="9">
    <source>
        <dbReference type="ARBA" id="ARBA00023146"/>
    </source>
</evidence>
<dbReference type="Pfam" id="PF03485">
    <property type="entry name" value="Arg_tRNA_synt_N"/>
    <property type="match status" value="1"/>
</dbReference>
<dbReference type="FunFam" id="1.10.730.10:FF:000006">
    <property type="entry name" value="Arginyl-tRNA synthetase 2, mitochondrial"/>
    <property type="match status" value="1"/>
</dbReference>
<evidence type="ECO:0000256" key="1">
    <source>
        <dbReference type="ARBA" id="ARBA00004496"/>
    </source>
</evidence>
<evidence type="ECO:0000256" key="5">
    <source>
        <dbReference type="ARBA" id="ARBA00022598"/>
    </source>
</evidence>
<dbReference type="SMART" id="SM01016">
    <property type="entry name" value="Arg_tRNA_synt_N"/>
    <property type="match status" value="1"/>
</dbReference>
<dbReference type="SUPFAM" id="SSF47323">
    <property type="entry name" value="Anticodon-binding domain of a subclass of class I aminoacyl-tRNA synthetases"/>
    <property type="match status" value="1"/>
</dbReference>
<evidence type="ECO:0000256" key="2">
    <source>
        <dbReference type="ARBA" id="ARBA00005594"/>
    </source>
</evidence>
<comment type="similarity">
    <text evidence="2 11 12">Belongs to the class-I aminoacyl-tRNA synthetase family.</text>
</comment>
<dbReference type="InterPro" id="IPR001278">
    <property type="entry name" value="Arg-tRNA-ligase"/>
</dbReference>
<dbReference type="eggNOG" id="COG0018">
    <property type="taxonomic scope" value="Bacteria"/>
</dbReference>